<dbReference type="SMART" id="SM00086">
    <property type="entry name" value="PAC"/>
    <property type="match status" value="1"/>
</dbReference>
<dbReference type="Gene3D" id="3.30.70.270">
    <property type="match status" value="1"/>
</dbReference>
<reference evidence="6 7" key="1">
    <citation type="submission" date="2014-01" db="EMBL/GenBank/DDBJ databases">
        <title>Actinotalea ferrariae CF5-4.</title>
        <authorList>
            <person name="Chen F."/>
            <person name="Li Y."/>
            <person name="Wang G."/>
        </authorList>
    </citation>
    <scope>NUCLEOTIDE SEQUENCE [LARGE SCALE GENOMIC DNA]</scope>
    <source>
        <strain evidence="6 7">CF5-4</strain>
    </source>
</reference>
<dbReference type="Pfam" id="PF00990">
    <property type="entry name" value="GGDEF"/>
    <property type="match status" value="1"/>
</dbReference>
<dbReference type="PROSITE" id="PS50112">
    <property type="entry name" value="PAS"/>
    <property type="match status" value="1"/>
</dbReference>
<dbReference type="PROSITE" id="PS50887">
    <property type="entry name" value="GGDEF"/>
    <property type="match status" value="1"/>
</dbReference>
<dbReference type="InterPro" id="IPR013655">
    <property type="entry name" value="PAS_fold_3"/>
</dbReference>
<dbReference type="NCBIfam" id="TIGR00254">
    <property type="entry name" value="GGDEF"/>
    <property type="match status" value="1"/>
</dbReference>
<dbReference type="AlphaFoldDB" id="A0A021VVC2"/>
<dbReference type="InterPro" id="IPR035919">
    <property type="entry name" value="EAL_sf"/>
</dbReference>
<evidence type="ECO:0000259" key="4">
    <source>
        <dbReference type="PROSITE" id="PS50883"/>
    </source>
</evidence>
<feature type="region of interest" description="Disordered" evidence="1">
    <location>
        <begin position="1"/>
        <end position="34"/>
    </location>
</feature>
<evidence type="ECO:0000259" key="5">
    <source>
        <dbReference type="PROSITE" id="PS50887"/>
    </source>
</evidence>
<dbReference type="EMBL" id="AXCW01000004">
    <property type="protein sequence ID" value="EYR65149.1"/>
    <property type="molecule type" value="Genomic_DNA"/>
</dbReference>
<dbReference type="PROSITE" id="PS50883">
    <property type="entry name" value="EAL"/>
    <property type="match status" value="1"/>
</dbReference>
<dbReference type="PANTHER" id="PTHR44757">
    <property type="entry name" value="DIGUANYLATE CYCLASE DGCP"/>
    <property type="match status" value="1"/>
</dbReference>
<protein>
    <recommendedName>
        <fullName evidence="8">Diguanylate cyclase</fullName>
    </recommendedName>
</protein>
<evidence type="ECO:0000313" key="6">
    <source>
        <dbReference type="EMBL" id="EYR65149.1"/>
    </source>
</evidence>
<dbReference type="SUPFAM" id="SSF55785">
    <property type="entry name" value="PYP-like sensor domain (PAS domain)"/>
    <property type="match status" value="1"/>
</dbReference>
<dbReference type="SMART" id="SM00267">
    <property type="entry name" value="GGDEF"/>
    <property type="match status" value="1"/>
</dbReference>
<feature type="domain" description="EAL" evidence="4">
    <location>
        <begin position="467"/>
        <end position="720"/>
    </location>
</feature>
<dbReference type="RefSeq" id="WP_052022217.1">
    <property type="nucleotide sequence ID" value="NZ_AXCW01000004.1"/>
</dbReference>
<keyword evidence="7" id="KW-1185">Reference proteome</keyword>
<dbReference type="InterPro" id="IPR043128">
    <property type="entry name" value="Rev_trsase/Diguanyl_cyclase"/>
</dbReference>
<dbReference type="InterPro" id="IPR029787">
    <property type="entry name" value="Nucleotide_cyclase"/>
</dbReference>
<organism evidence="6 7">
    <name type="scientific">Actinotalea ferrariae CF5-4</name>
    <dbReference type="NCBI Taxonomy" id="948458"/>
    <lineage>
        <taxon>Bacteria</taxon>
        <taxon>Bacillati</taxon>
        <taxon>Actinomycetota</taxon>
        <taxon>Actinomycetes</taxon>
        <taxon>Micrococcales</taxon>
        <taxon>Cellulomonadaceae</taxon>
        <taxon>Actinotalea</taxon>
    </lineage>
</organism>
<dbReference type="NCBIfam" id="TIGR00229">
    <property type="entry name" value="sensory_box"/>
    <property type="match status" value="1"/>
</dbReference>
<dbReference type="SMART" id="SM00052">
    <property type="entry name" value="EAL"/>
    <property type="match status" value="1"/>
</dbReference>
<dbReference type="SUPFAM" id="SSF141868">
    <property type="entry name" value="EAL domain-like"/>
    <property type="match status" value="1"/>
</dbReference>
<dbReference type="SUPFAM" id="SSF55073">
    <property type="entry name" value="Nucleotide cyclase"/>
    <property type="match status" value="1"/>
</dbReference>
<dbReference type="CDD" id="cd00130">
    <property type="entry name" value="PAS"/>
    <property type="match status" value="1"/>
</dbReference>
<comment type="caution">
    <text evidence="6">The sequence shown here is derived from an EMBL/GenBank/DDBJ whole genome shotgun (WGS) entry which is preliminary data.</text>
</comment>
<dbReference type="Gene3D" id="3.30.450.20">
    <property type="entry name" value="PAS domain"/>
    <property type="match status" value="1"/>
</dbReference>
<dbReference type="Pfam" id="PF08447">
    <property type="entry name" value="PAS_3"/>
    <property type="match status" value="1"/>
</dbReference>
<dbReference type="InterPro" id="IPR001633">
    <property type="entry name" value="EAL_dom"/>
</dbReference>
<dbReference type="InterPro" id="IPR052155">
    <property type="entry name" value="Biofilm_reg_signaling"/>
</dbReference>
<dbReference type="PANTHER" id="PTHR44757:SF2">
    <property type="entry name" value="BIOFILM ARCHITECTURE MAINTENANCE PROTEIN MBAA"/>
    <property type="match status" value="1"/>
</dbReference>
<dbReference type="Pfam" id="PF00563">
    <property type="entry name" value="EAL"/>
    <property type="match status" value="1"/>
</dbReference>
<dbReference type="InterPro" id="IPR000160">
    <property type="entry name" value="GGDEF_dom"/>
</dbReference>
<feature type="domain" description="GGDEF" evidence="5">
    <location>
        <begin position="326"/>
        <end position="458"/>
    </location>
</feature>
<dbReference type="InterPro" id="IPR000700">
    <property type="entry name" value="PAS-assoc_C"/>
</dbReference>
<sequence>MIDRPGASPSQAWPGSADGAQGRDPTRRPAGRLDPAEHQRVEGALDNMLDPVAVVRPVRDATGTVTRFVVVHANTPAVARGTDVGDEWVPPDDDAASRPGPAALFHRYVQVLTGGTSLLLESLFVPTPDGEERYVDLRVVRLGDELLVTWRDVTAQLIVDRELDHSERRFRSAFDGAPVGMLILSLEPEQEGRILEANQTLADLVGRAPEDLMGRPSAELHHPDDLAAAFEELARMAAGSSSGYQQERRLRRGDGGWAWVRVTASVVHREGSPSYVIEHVEDVTARRAAEAELAHRALYDSLTGLGNRTLLMDHLRQAVGQLGTDRALAVLCCDLDRFRDVNDTLGHTAGDEVLREMAHRLSETVRPPDTVARLSGDEFVVAMRVRDETDGLRVARRLHERMSEPVDVRGFRLVVGPSIGVTTTTDPQADPEILLREADLAMHQAKRAGRDRWVLYDETLHTMAVERLATEEALRHALDHGGFRLLFQPIVDVADGRVVSAEALLRLEHPERGTLAPEAFIDVAEASDLIVPIGDWVLQEACRQLARWQARVPDMQVTVNVSTRQVSHLALADQLDRAARDSGADPGRVLLEITEHVLLDAGDAAAAELARVTDAGSRLAIDDFGTGYASLAYLKRFPVSVVKIDRTFVEGLDRPGEDTAIVEAVIGLARTLGLQVVAEGVETAGQLAALRRLGCTRVQGFHLGRPMTGEELADVLDRSRSAGGAEDWLAAVAPAGRG</sequence>
<dbReference type="InterPro" id="IPR001610">
    <property type="entry name" value="PAC"/>
</dbReference>
<dbReference type="PROSITE" id="PS50113">
    <property type="entry name" value="PAC"/>
    <property type="match status" value="1"/>
</dbReference>
<name>A0A021VVC2_9CELL</name>
<accession>A0A021VVC2</accession>
<feature type="domain" description="PAS" evidence="2">
    <location>
        <begin position="166"/>
        <end position="240"/>
    </location>
</feature>
<dbReference type="InterPro" id="IPR035965">
    <property type="entry name" value="PAS-like_dom_sf"/>
</dbReference>
<dbReference type="SMART" id="SM00091">
    <property type="entry name" value="PAS"/>
    <property type="match status" value="1"/>
</dbReference>
<dbReference type="Proteomes" id="UP000019753">
    <property type="component" value="Unassembled WGS sequence"/>
</dbReference>
<dbReference type="CDD" id="cd01949">
    <property type="entry name" value="GGDEF"/>
    <property type="match status" value="1"/>
</dbReference>
<evidence type="ECO:0000313" key="7">
    <source>
        <dbReference type="Proteomes" id="UP000019753"/>
    </source>
</evidence>
<evidence type="ECO:0000259" key="3">
    <source>
        <dbReference type="PROSITE" id="PS50113"/>
    </source>
</evidence>
<dbReference type="InterPro" id="IPR000014">
    <property type="entry name" value="PAS"/>
</dbReference>
<evidence type="ECO:0008006" key="8">
    <source>
        <dbReference type="Google" id="ProtNLM"/>
    </source>
</evidence>
<evidence type="ECO:0000259" key="2">
    <source>
        <dbReference type="PROSITE" id="PS50112"/>
    </source>
</evidence>
<dbReference type="CDD" id="cd01948">
    <property type="entry name" value="EAL"/>
    <property type="match status" value="1"/>
</dbReference>
<dbReference type="Gene3D" id="3.20.20.450">
    <property type="entry name" value="EAL domain"/>
    <property type="match status" value="1"/>
</dbReference>
<proteinExistence type="predicted"/>
<feature type="domain" description="PAC" evidence="3">
    <location>
        <begin position="244"/>
        <end position="295"/>
    </location>
</feature>
<gene>
    <name evidence="6" type="ORF">N866_13210</name>
</gene>
<evidence type="ECO:0000256" key="1">
    <source>
        <dbReference type="SAM" id="MobiDB-lite"/>
    </source>
</evidence>